<dbReference type="Proteomes" id="UP001470230">
    <property type="component" value="Unassembled WGS sequence"/>
</dbReference>
<protein>
    <recommendedName>
        <fullName evidence="1">Metallo-beta-lactamase domain-containing protein</fullName>
    </recommendedName>
</protein>
<comment type="caution">
    <text evidence="2">The sequence shown here is derived from an EMBL/GenBank/DDBJ whole genome shotgun (WGS) entry which is preliminary data.</text>
</comment>
<dbReference type="SUPFAM" id="SSF56281">
    <property type="entry name" value="Metallo-hydrolase/oxidoreductase"/>
    <property type="match status" value="1"/>
</dbReference>
<dbReference type="EMBL" id="JAPFFF010000009">
    <property type="protein sequence ID" value="KAK8883405.1"/>
    <property type="molecule type" value="Genomic_DNA"/>
</dbReference>
<sequence length="246" mass="27637">MKITCLGSGGYYATNDTHTICFMIPELGIIIDAGTGLFRAIDLVKTENLHIFITHPHSDHTTGLAYLNLFYKKTSVKNIFIHASEFTLSTINNIFKPPFIGSPLKYTPAIFNTDSIKLFDNVVVSRFPVHHSVECYGYHFNFGDRSLAFITDTCSNESSEYAQCVDHSNLLIHECYLPDSKVDPHPKKPLAHTSSSGLIEFCKKANITNVCFIHHNPDGYKNQILEEVRKGIKNVCAANDQESYEI</sequence>
<keyword evidence="3" id="KW-1185">Reference proteome</keyword>
<evidence type="ECO:0000313" key="2">
    <source>
        <dbReference type="EMBL" id="KAK8883405.1"/>
    </source>
</evidence>
<dbReference type="Pfam" id="PF12706">
    <property type="entry name" value="Lactamase_B_2"/>
    <property type="match status" value="1"/>
</dbReference>
<accession>A0ABR2JX31</accession>
<reference evidence="2 3" key="1">
    <citation type="submission" date="2024-04" db="EMBL/GenBank/DDBJ databases">
        <title>Tritrichomonas musculus Genome.</title>
        <authorList>
            <person name="Alves-Ferreira E."/>
            <person name="Grigg M."/>
            <person name="Lorenzi H."/>
            <person name="Galac M."/>
        </authorList>
    </citation>
    <scope>NUCLEOTIDE SEQUENCE [LARGE SCALE GENOMIC DNA]</scope>
    <source>
        <strain evidence="2 3">EAF2021</strain>
    </source>
</reference>
<gene>
    <name evidence="2" type="ORF">M9Y10_046055</name>
</gene>
<feature type="domain" description="Metallo-beta-lactamase" evidence="1">
    <location>
        <begin position="29"/>
        <end position="215"/>
    </location>
</feature>
<dbReference type="Gene3D" id="3.60.15.10">
    <property type="entry name" value="Ribonuclease Z/Hydroxyacylglutathione hydrolase-like"/>
    <property type="match status" value="1"/>
</dbReference>
<evidence type="ECO:0000259" key="1">
    <source>
        <dbReference type="Pfam" id="PF12706"/>
    </source>
</evidence>
<evidence type="ECO:0000313" key="3">
    <source>
        <dbReference type="Proteomes" id="UP001470230"/>
    </source>
</evidence>
<dbReference type="PANTHER" id="PTHR42663">
    <property type="entry name" value="HYDROLASE C777.06C-RELATED-RELATED"/>
    <property type="match status" value="1"/>
</dbReference>
<dbReference type="InterPro" id="IPR001279">
    <property type="entry name" value="Metallo-B-lactamas"/>
</dbReference>
<dbReference type="InterPro" id="IPR036866">
    <property type="entry name" value="RibonucZ/Hydroxyglut_hydro"/>
</dbReference>
<dbReference type="PANTHER" id="PTHR42663:SF6">
    <property type="entry name" value="HYDROLASE C777.06C-RELATED"/>
    <property type="match status" value="1"/>
</dbReference>
<name>A0ABR2JX31_9EUKA</name>
<organism evidence="2 3">
    <name type="scientific">Tritrichomonas musculus</name>
    <dbReference type="NCBI Taxonomy" id="1915356"/>
    <lineage>
        <taxon>Eukaryota</taxon>
        <taxon>Metamonada</taxon>
        <taxon>Parabasalia</taxon>
        <taxon>Tritrichomonadida</taxon>
        <taxon>Tritrichomonadidae</taxon>
        <taxon>Tritrichomonas</taxon>
    </lineage>
</organism>
<proteinExistence type="predicted"/>